<accession>A0A0D0SPD5</accession>
<evidence type="ECO:0000313" key="1">
    <source>
        <dbReference type="EMBL" id="KIR23623.1"/>
    </source>
</evidence>
<comment type="caution">
    <text evidence="1">The sequence shown here is derived from an EMBL/GenBank/DDBJ whole genome shotgun (WGS) entry which is preliminary data.</text>
</comment>
<dbReference type="AlphaFoldDB" id="A0A0D0SPD5"/>
<dbReference type="EMBL" id="JXCQ01000006">
    <property type="protein sequence ID" value="KIR23623.1"/>
    <property type="molecule type" value="Genomic_DNA"/>
</dbReference>
<organism evidence="1 2">
    <name type="scientific">Pseudomonas fluorescens</name>
    <dbReference type="NCBI Taxonomy" id="294"/>
    <lineage>
        <taxon>Bacteria</taxon>
        <taxon>Pseudomonadati</taxon>
        <taxon>Pseudomonadota</taxon>
        <taxon>Gammaproteobacteria</taxon>
        <taxon>Pseudomonadales</taxon>
        <taxon>Pseudomonadaceae</taxon>
        <taxon>Pseudomonas</taxon>
    </lineage>
</organism>
<reference evidence="1 2" key="1">
    <citation type="submission" date="2015-01" db="EMBL/GenBank/DDBJ databases">
        <title>Genome sequence of the beneficial rhizobacterium Pseudomonas fluorescens 2-79.</title>
        <authorList>
            <person name="Thuermer A."/>
            <person name="Daniel R."/>
        </authorList>
    </citation>
    <scope>NUCLEOTIDE SEQUENCE [LARGE SCALE GENOMIC DNA]</scope>
    <source>
        <strain evidence="1 2">2-79</strain>
    </source>
</reference>
<proteinExistence type="predicted"/>
<dbReference type="Proteomes" id="UP000032210">
    <property type="component" value="Unassembled WGS sequence"/>
</dbReference>
<gene>
    <name evidence="1" type="ORF">PFLU3_09740</name>
</gene>
<evidence type="ECO:0000313" key="2">
    <source>
        <dbReference type="Proteomes" id="UP000032210"/>
    </source>
</evidence>
<dbReference type="RefSeq" id="WP_043047138.1">
    <property type="nucleotide sequence ID" value="NZ_JXCQ01000006.1"/>
</dbReference>
<name>A0A0D0SPD5_PSEFL</name>
<sequence length="134" mass="15974">MPNKQLRIIIVDSHLPRLIQIEKSLNRLGYFRILPIQHFDDLRALDHELVTPFDVMFANKALVCGTETHWRLFRRTTQKIDYVVLYDEQKNTMGDDSIRRLMAKIDPASPWECLKDLIWIKFKENTRHNCPTRP</sequence>
<dbReference type="PATRIC" id="fig|294.125.peg.1001"/>
<protein>
    <recommendedName>
        <fullName evidence="3">Response regulatory domain-containing protein</fullName>
    </recommendedName>
</protein>
<evidence type="ECO:0008006" key="3">
    <source>
        <dbReference type="Google" id="ProtNLM"/>
    </source>
</evidence>